<protein>
    <submittedName>
        <fullName evidence="1">Uncharacterized protein</fullName>
    </submittedName>
</protein>
<gene>
    <name evidence="1" type="ORF">OCBIM_22018793mg</name>
</gene>
<accession>A0A0L8FIJ9</accession>
<reference evidence="1" key="1">
    <citation type="submission" date="2015-07" db="EMBL/GenBank/DDBJ databases">
        <title>MeaNS - Measles Nucleotide Surveillance Program.</title>
        <authorList>
            <person name="Tran T."/>
            <person name="Druce J."/>
        </authorList>
    </citation>
    <scope>NUCLEOTIDE SEQUENCE</scope>
    <source>
        <strain evidence="1">UCB-OBI-ISO-001</strain>
        <tissue evidence="1">Gonad</tissue>
    </source>
</reference>
<organism evidence="1">
    <name type="scientific">Octopus bimaculoides</name>
    <name type="common">California two-spotted octopus</name>
    <dbReference type="NCBI Taxonomy" id="37653"/>
    <lineage>
        <taxon>Eukaryota</taxon>
        <taxon>Metazoa</taxon>
        <taxon>Spiralia</taxon>
        <taxon>Lophotrochozoa</taxon>
        <taxon>Mollusca</taxon>
        <taxon>Cephalopoda</taxon>
        <taxon>Coleoidea</taxon>
        <taxon>Octopodiformes</taxon>
        <taxon>Octopoda</taxon>
        <taxon>Incirrata</taxon>
        <taxon>Octopodidae</taxon>
        <taxon>Octopus</taxon>
    </lineage>
</organism>
<proteinExistence type="predicted"/>
<dbReference type="AlphaFoldDB" id="A0A0L8FIJ9"/>
<sequence>MYILIVFYILFFLSFQYFLSNTLTVFTIPNVLMRNIFRIIKCINKGKKTDMVLANVVV</sequence>
<dbReference type="EMBL" id="KQ430877">
    <property type="protein sequence ID" value="KOF63553.1"/>
    <property type="molecule type" value="Genomic_DNA"/>
</dbReference>
<evidence type="ECO:0000313" key="1">
    <source>
        <dbReference type="EMBL" id="KOF63553.1"/>
    </source>
</evidence>
<name>A0A0L8FIJ9_OCTBM</name>